<comment type="caution">
    <text evidence="3">The sequence shown here is derived from an EMBL/GenBank/DDBJ whole genome shotgun (WGS) entry which is preliminary data.</text>
</comment>
<dbReference type="SUPFAM" id="SSF55811">
    <property type="entry name" value="Nudix"/>
    <property type="match status" value="1"/>
</dbReference>
<dbReference type="PROSITE" id="PS51462">
    <property type="entry name" value="NUDIX"/>
    <property type="match status" value="1"/>
</dbReference>
<keyword evidence="1" id="KW-0378">Hydrolase</keyword>
<dbReference type="GO" id="GO:0016787">
    <property type="term" value="F:hydrolase activity"/>
    <property type="evidence" value="ECO:0007669"/>
    <property type="project" value="UniProtKB-KW"/>
</dbReference>
<dbReference type="OrthoDB" id="447842at2759"/>
<feature type="domain" description="Nudix hydrolase" evidence="2">
    <location>
        <begin position="22"/>
        <end position="155"/>
    </location>
</feature>
<dbReference type="Pfam" id="PF00293">
    <property type="entry name" value="NUDIX"/>
    <property type="match status" value="1"/>
</dbReference>
<dbReference type="AlphaFoldDB" id="A0A8S1J889"/>
<dbReference type="PANTHER" id="PTHR43736:SF5">
    <property type="entry name" value="NUDIX HYDROLASE DOMAIN-CONTAINING PROTEIN"/>
    <property type="match status" value="1"/>
</dbReference>
<name>A0A8S1J889_9CHLO</name>
<dbReference type="InterPro" id="IPR020084">
    <property type="entry name" value="NUDIX_hydrolase_CS"/>
</dbReference>
<keyword evidence="4" id="KW-1185">Reference proteome</keyword>
<evidence type="ECO:0000256" key="1">
    <source>
        <dbReference type="ARBA" id="ARBA00022801"/>
    </source>
</evidence>
<dbReference type="InterPro" id="IPR000086">
    <property type="entry name" value="NUDIX_hydrolase_dom"/>
</dbReference>
<proteinExistence type="predicted"/>
<gene>
    <name evidence="3" type="ORF">OSTQU699_LOCUS8745</name>
</gene>
<dbReference type="EMBL" id="CAJHUC010002204">
    <property type="protein sequence ID" value="CAD7703388.1"/>
    <property type="molecule type" value="Genomic_DNA"/>
</dbReference>
<evidence type="ECO:0000313" key="4">
    <source>
        <dbReference type="Proteomes" id="UP000708148"/>
    </source>
</evidence>
<accession>A0A8S1J889</accession>
<dbReference type="CDD" id="cd18873">
    <property type="entry name" value="NUDIX_NadM_like"/>
    <property type="match status" value="1"/>
</dbReference>
<evidence type="ECO:0000313" key="3">
    <source>
        <dbReference type="EMBL" id="CAD7703388.1"/>
    </source>
</evidence>
<evidence type="ECO:0000259" key="2">
    <source>
        <dbReference type="PROSITE" id="PS51462"/>
    </source>
</evidence>
<reference evidence="3" key="1">
    <citation type="submission" date="2020-12" db="EMBL/GenBank/DDBJ databases">
        <authorList>
            <person name="Iha C."/>
        </authorList>
    </citation>
    <scope>NUCLEOTIDE SEQUENCE</scope>
</reference>
<organism evidence="3 4">
    <name type="scientific">Ostreobium quekettii</name>
    <dbReference type="NCBI Taxonomy" id="121088"/>
    <lineage>
        <taxon>Eukaryota</taxon>
        <taxon>Viridiplantae</taxon>
        <taxon>Chlorophyta</taxon>
        <taxon>core chlorophytes</taxon>
        <taxon>Ulvophyceae</taxon>
        <taxon>TCBD clade</taxon>
        <taxon>Bryopsidales</taxon>
        <taxon>Ostreobineae</taxon>
        <taxon>Ostreobiaceae</taxon>
        <taxon>Ostreobium</taxon>
    </lineage>
</organism>
<dbReference type="InterPro" id="IPR015797">
    <property type="entry name" value="NUDIX_hydrolase-like_dom_sf"/>
</dbReference>
<protein>
    <recommendedName>
        <fullName evidence="2">Nudix hydrolase domain-containing protein</fullName>
    </recommendedName>
</protein>
<sequence length="185" mass="19934">MPMPLWVSCRGQLIGWLGRYPRPALTVDAAIVAEGAPPKLLLIKRKHPPCMGQWALPGGFVDEKEPLLHAAQRELQEETGVAPGDVQLVQVGAYGDPGRDPRGWTVSVAYAAMVSATQLGVKAADDAADAQWFDVGALPMLAFDHKLIVRDSFNRLAQMTSQDSVANDLAKGSKQLDGPWTPPVE</sequence>
<dbReference type="Proteomes" id="UP000708148">
    <property type="component" value="Unassembled WGS sequence"/>
</dbReference>
<dbReference type="Gene3D" id="3.90.79.10">
    <property type="entry name" value="Nucleoside Triphosphate Pyrophosphohydrolase"/>
    <property type="match status" value="1"/>
</dbReference>
<dbReference type="PROSITE" id="PS00893">
    <property type="entry name" value="NUDIX_BOX"/>
    <property type="match status" value="1"/>
</dbReference>
<dbReference type="PANTHER" id="PTHR43736">
    <property type="entry name" value="ADP-RIBOSE PYROPHOSPHATASE"/>
    <property type="match status" value="1"/>
</dbReference>